<evidence type="ECO:0000256" key="2">
    <source>
        <dbReference type="SAM" id="SignalP"/>
    </source>
</evidence>
<evidence type="ECO:0000313" key="3">
    <source>
        <dbReference type="EMBL" id="WMV28417.1"/>
    </source>
</evidence>
<feature type="signal peptide" evidence="2">
    <location>
        <begin position="1"/>
        <end position="24"/>
    </location>
</feature>
<evidence type="ECO:0000313" key="4">
    <source>
        <dbReference type="Proteomes" id="UP001234989"/>
    </source>
</evidence>
<feature type="region of interest" description="Disordered" evidence="1">
    <location>
        <begin position="88"/>
        <end position="115"/>
    </location>
</feature>
<dbReference type="Proteomes" id="UP001234989">
    <property type="component" value="Chromosome 5"/>
</dbReference>
<evidence type="ECO:0000256" key="1">
    <source>
        <dbReference type="SAM" id="MobiDB-lite"/>
    </source>
</evidence>
<proteinExistence type="predicted"/>
<dbReference type="EMBL" id="CP133616">
    <property type="protein sequence ID" value="WMV28417.1"/>
    <property type="molecule type" value="Genomic_DNA"/>
</dbReference>
<protein>
    <submittedName>
        <fullName evidence="3">Uncharacterized protein</fullName>
    </submittedName>
</protein>
<accession>A0AAF0TPY4</accession>
<feature type="chain" id="PRO_5041913127" evidence="2">
    <location>
        <begin position="25"/>
        <end position="115"/>
    </location>
</feature>
<keyword evidence="2" id="KW-0732">Signal</keyword>
<name>A0AAF0TPY4_SOLVR</name>
<sequence>MVKLLKCSIFFVLLLNIFEKYVLEEVAIRVCLTLKKSNLWRKDTSLMKKSIQHNDFLPVVVKVNITKKEVTETVSEFITSINDIADDDDDENVELSGSNPMLPNLEDVNERGLDD</sequence>
<organism evidence="3 4">
    <name type="scientific">Solanum verrucosum</name>
    <dbReference type="NCBI Taxonomy" id="315347"/>
    <lineage>
        <taxon>Eukaryota</taxon>
        <taxon>Viridiplantae</taxon>
        <taxon>Streptophyta</taxon>
        <taxon>Embryophyta</taxon>
        <taxon>Tracheophyta</taxon>
        <taxon>Spermatophyta</taxon>
        <taxon>Magnoliopsida</taxon>
        <taxon>eudicotyledons</taxon>
        <taxon>Gunneridae</taxon>
        <taxon>Pentapetalae</taxon>
        <taxon>asterids</taxon>
        <taxon>lamiids</taxon>
        <taxon>Solanales</taxon>
        <taxon>Solanaceae</taxon>
        <taxon>Solanoideae</taxon>
        <taxon>Solaneae</taxon>
        <taxon>Solanum</taxon>
    </lineage>
</organism>
<reference evidence="3" key="1">
    <citation type="submission" date="2023-08" db="EMBL/GenBank/DDBJ databases">
        <title>A de novo genome assembly of Solanum verrucosum Schlechtendal, a Mexican diploid species geographically isolated from the other diploid A-genome species in potato relatives.</title>
        <authorList>
            <person name="Hosaka K."/>
        </authorList>
    </citation>
    <scope>NUCLEOTIDE SEQUENCE</scope>
    <source>
        <tissue evidence="3">Young leaves</tissue>
    </source>
</reference>
<gene>
    <name evidence="3" type="ORF">MTR67_021802</name>
</gene>
<dbReference type="AlphaFoldDB" id="A0AAF0TPY4"/>
<keyword evidence="4" id="KW-1185">Reference proteome</keyword>